<name>A0A8F5MKM2_9VIRU</name>
<evidence type="ECO:0000313" key="6">
    <source>
        <dbReference type="EMBL" id="QXN75151.1"/>
    </source>
</evidence>
<organism evidence="6">
    <name type="scientific">Microvirus mar32</name>
    <dbReference type="NCBI Taxonomy" id="2851166"/>
    <lineage>
        <taxon>Viruses</taxon>
        <taxon>Monodnaviria</taxon>
        <taxon>Sangervirae</taxon>
        <taxon>Phixviricota</taxon>
        <taxon>Malgrandaviricetes</taxon>
        <taxon>Petitvirales</taxon>
        <taxon>Microviridae</taxon>
    </lineage>
</organism>
<evidence type="ECO:0000256" key="1">
    <source>
        <dbReference type="ARBA" id="ARBA00004328"/>
    </source>
</evidence>
<dbReference type="InterPro" id="IPR037002">
    <property type="entry name" value="Microviridae_protein_F_sf"/>
</dbReference>
<evidence type="ECO:0000256" key="2">
    <source>
        <dbReference type="ARBA" id="ARBA00009963"/>
    </source>
</evidence>
<dbReference type="Pfam" id="PF02305">
    <property type="entry name" value="Phage_F"/>
    <property type="match status" value="1"/>
</dbReference>
<dbReference type="InterPro" id="IPR003514">
    <property type="entry name" value="Microviridae_protein_F"/>
</dbReference>
<dbReference type="GO" id="GO:0039615">
    <property type="term" value="C:T=1 icosahedral viral capsid"/>
    <property type="evidence" value="ECO:0007669"/>
    <property type="project" value="UniProtKB-KW"/>
</dbReference>
<sequence length="550" mass="61664">MSDNRQFVENIAQLMNRQQRTRFNMSGNAGGLKLMTMNKGYLYPVYTMEVLPGDTWKINVKALIRATTMIKPIMNNMWAQIQCFFVPNRLTCDHWEEIMGENKQGPWITNKTTYEVPKLKAPANGWAEKSLADYLGVPTKVAGLEISSLYTKGYAQICNDWYRDEDRMNFTHITKDSTNLQGVNTKNYVTDIELGGALFPVAKAHDLFTSSAIEPQKGPAVLLPLGDSAPVTASLYGAGVFRLKGTNGENNGWLNAANNTNKNVQYRIDNGSISGDVQNLMYDTGIYLKDGKADLSNATAATVNDLRLAIALQQMYELDAIAGTRYTEIIYSHFGVRSSDARLQRSEYLGGKKVPITVTQVIQSSETQTTPQGNLAGMSQTFDGDDYFTKSFEEHGILYIMCCIKGENIYQQGLPAKFSKFKRTDFYDPIFANIGMQPIYNREIYAQGNAQDDEAFGYKEAWAEYRNMQKEVAGEFRSNAEQSIDYWHTARDFSSLPTNGEQFIQEGQENLDRTLTVSSKIADQFQAAFAIDAVVTRVIPPHSVPGLKRF</sequence>
<dbReference type="SUPFAM" id="SSF88645">
    <property type="entry name" value="ssDNA viruses"/>
    <property type="match status" value="1"/>
</dbReference>
<dbReference type="EMBL" id="MZ089778">
    <property type="protein sequence ID" value="QXN75151.1"/>
    <property type="molecule type" value="Genomic_DNA"/>
</dbReference>
<keyword evidence="4" id="KW-0167">Capsid protein</keyword>
<evidence type="ECO:0000256" key="3">
    <source>
        <dbReference type="ARBA" id="ARBA00022431"/>
    </source>
</evidence>
<accession>A0A8F5MKM2</accession>
<protein>
    <submittedName>
        <fullName evidence="6">Major capsid protein</fullName>
    </submittedName>
</protein>
<dbReference type="InterPro" id="IPR016184">
    <property type="entry name" value="Capsid/spike_ssDNA_virus"/>
</dbReference>
<dbReference type="Gene3D" id="2.60.169.10">
    <property type="entry name" value="Microviridae F protein"/>
    <property type="match status" value="2"/>
</dbReference>
<keyword evidence="3" id="KW-1140">T=1 icosahedral capsid protein</keyword>
<keyword evidence="5" id="KW-0946">Virion</keyword>
<reference evidence="6" key="1">
    <citation type="submission" date="2021-04" db="EMBL/GenBank/DDBJ databases">
        <title>Genomes of microviruses identified in yellow-bellied marmot fecal samples.</title>
        <authorList>
            <person name="Varsani A."/>
            <person name="Kraberger S."/>
            <person name="Chatterjee A."/>
            <person name="Richet C."/>
            <person name="Fontenele R.S."/>
            <person name="Schmidlin K."/>
            <person name="Blumstein D.T."/>
        </authorList>
    </citation>
    <scope>NUCLEOTIDE SEQUENCE</scope>
    <source>
        <strain evidence="6">Mar32</strain>
    </source>
</reference>
<comment type="subcellular location">
    <subcellularLocation>
        <location evidence="1">Virion</location>
    </subcellularLocation>
</comment>
<evidence type="ECO:0000256" key="4">
    <source>
        <dbReference type="ARBA" id="ARBA00022561"/>
    </source>
</evidence>
<proteinExistence type="inferred from homology"/>
<dbReference type="GO" id="GO:0005198">
    <property type="term" value="F:structural molecule activity"/>
    <property type="evidence" value="ECO:0007669"/>
    <property type="project" value="InterPro"/>
</dbReference>
<comment type="similarity">
    <text evidence="2">Belongs to the microviridae F protein family.</text>
</comment>
<evidence type="ECO:0000256" key="5">
    <source>
        <dbReference type="ARBA" id="ARBA00022844"/>
    </source>
</evidence>